<dbReference type="GO" id="GO:0045144">
    <property type="term" value="P:meiotic sister chromatid segregation"/>
    <property type="evidence" value="ECO:0007669"/>
    <property type="project" value="InterPro"/>
</dbReference>
<proteinExistence type="predicted"/>
<feature type="compositionally biased region" description="Basic and acidic residues" evidence="2">
    <location>
        <begin position="283"/>
        <end position="294"/>
    </location>
</feature>
<evidence type="ECO:0000256" key="2">
    <source>
        <dbReference type="SAM" id="MobiDB-lite"/>
    </source>
</evidence>
<dbReference type="InterPro" id="IPR044693">
    <property type="entry name" value="SGO_plant"/>
</dbReference>
<reference evidence="3" key="1">
    <citation type="journal article" date="2016" name="Nat. Genet.">
        <title>A high-quality carrot genome assembly provides new insights into carotenoid accumulation and asterid genome evolution.</title>
        <authorList>
            <person name="Iorizzo M."/>
            <person name="Ellison S."/>
            <person name="Senalik D."/>
            <person name="Zeng P."/>
            <person name="Satapoomin P."/>
            <person name="Huang J."/>
            <person name="Bowman M."/>
            <person name="Iovene M."/>
            <person name="Sanseverino W."/>
            <person name="Cavagnaro P."/>
            <person name="Yildiz M."/>
            <person name="Macko-Podgorni A."/>
            <person name="Moranska E."/>
            <person name="Grzebelus E."/>
            <person name="Grzebelus D."/>
            <person name="Ashrafi H."/>
            <person name="Zheng Z."/>
            <person name="Cheng S."/>
            <person name="Spooner D."/>
            <person name="Van Deynze A."/>
            <person name="Simon P."/>
        </authorList>
    </citation>
    <scope>NUCLEOTIDE SEQUENCE</scope>
    <source>
        <tissue evidence="3">Leaf</tissue>
    </source>
</reference>
<organism evidence="3 4">
    <name type="scientific">Daucus carota subsp. sativus</name>
    <name type="common">Carrot</name>
    <dbReference type="NCBI Taxonomy" id="79200"/>
    <lineage>
        <taxon>Eukaryota</taxon>
        <taxon>Viridiplantae</taxon>
        <taxon>Streptophyta</taxon>
        <taxon>Embryophyta</taxon>
        <taxon>Tracheophyta</taxon>
        <taxon>Spermatophyta</taxon>
        <taxon>Magnoliopsida</taxon>
        <taxon>eudicotyledons</taxon>
        <taxon>Gunneridae</taxon>
        <taxon>Pentapetalae</taxon>
        <taxon>asterids</taxon>
        <taxon>campanulids</taxon>
        <taxon>Apiales</taxon>
        <taxon>Apiaceae</taxon>
        <taxon>Apioideae</taxon>
        <taxon>Scandiceae</taxon>
        <taxon>Daucinae</taxon>
        <taxon>Daucus</taxon>
        <taxon>Daucus sect. Daucus</taxon>
    </lineage>
</organism>
<evidence type="ECO:0000313" key="4">
    <source>
        <dbReference type="Proteomes" id="UP000077755"/>
    </source>
</evidence>
<dbReference type="PANTHER" id="PTHR34373:SF9">
    <property type="entry name" value="SHUGOSHIN 2"/>
    <property type="match status" value="1"/>
</dbReference>
<dbReference type="EMBL" id="CP093347">
    <property type="protein sequence ID" value="WOH02429.1"/>
    <property type="molecule type" value="Genomic_DNA"/>
</dbReference>
<dbReference type="GO" id="GO:0034090">
    <property type="term" value="P:maintenance of meiotic sister chromatid cohesion"/>
    <property type="evidence" value="ECO:0007669"/>
    <property type="project" value="InterPro"/>
</dbReference>
<feature type="coiled-coil region" evidence="1">
    <location>
        <begin position="174"/>
        <end position="201"/>
    </location>
</feature>
<evidence type="ECO:0000313" key="3">
    <source>
        <dbReference type="EMBL" id="WOH02429.1"/>
    </source>
</evidence>
<evidence type="ECO:0008006" key="5">
    <source>
        <dbReference type="Google" id="ProtNLM"/>
    </source>
</evidence>
<dbReference type="PANTHER" id="PTHR34373">
    <property type="entry name" value="SHUGOSHIN 2"/>
    <property type="match status" value="1"/>
</dbReference>
<feature type="compositionally biased region" description="Polar residues" evidence="2">
    <location>
        <begin position="269"/>
        <end position="282"/>
    </location>
</feature>
<accession>A0AAF0X8L2</accession>
<evidence type="ECO:0000256" key="1">
    <source>
        <dbReference type="SAM" id="Coils"/>
    </source>
</evidence>
<feature type="region of interest" description="Disordered" evidence="2">
    <location>
        <begin position="254"/>
        <end position="393"/>
    </location>
</feature>
<dbReference type="GO" id="GO:0000775">
    <property type="term" value="C:chromosome, centromeric region"/>
    <property type="evidence" value="ECO:0007669"/>
    <property type="project" value="InterPro"/>
</dbReference>
<feature type="compositionally biased region" description="Basic and acidic residues" evidence="2">
    <location>
        <begin position="365"/>
        <end position="374"/>
    </location>
</feature>
<name>A0AAF0X8L2_DAUCS</name>
<protein>
    <recommendedName>
        <fullName evidence="5">Shugoshin C-terminal domain-containing protein</fullName>
    </recommendedName>
</protein>
<sequence>MWFRFRFQICSVFYSPLIRCTLKSTGRISDAQTQKQKLDMGWGCTKPKGPSFAWSDRSLHYRHTTTRRSKARVSTMSMNENLCAFNSTKSVIPPGNEKPRVRKSTEVFGSTERKRLANITNMQQQPRMSMIDEKSHIIPASTKEYIEKLKKENVALMKLLADRNKVIELSGIELRRLRVSLQKLQQQNLQLAQSNSQMLAELTVDKDRLKLLQHELGCKNGLLVAKGLELKEKDEALPSEKVGIEVKMLNEKLDSSQASRDNVKPININRRQLSKSLGSSTVKESKDRKADNKRQCVRRQSARLKSQESEPANDVSEVEPNSLASGPPHSNVMEEGVSKSSTLEINEERISGNKRIPVRSQSARFKSEEPKPAEDVFAIDSTGPVSGPNCDQMQDDVSTSICLSAEENDKATGNRRSVDTYSCSSMCVFNSFSRNIVVFLYMPKKEEK</sequence>
<reference evidence="3" key="2">
    <citation type="submission" date="2022-03" db="EMBL/GenBank/DDBJ databases">
        <title>Draft title - Genomic analysis of global carrot germplasm unveils the trajectory of domestication and the origin of high carotenoid orange carrot.</title>
        <authorList>
            <person name="Iorizzo M."/>
            <person name="Ellison S."/>
            <person name="Senalik D."/>
            <person name="Macko-Podgorni A."/>
            <person name="Grzebelus D."/>
            <person name="Bostan H."/>
            <person name="Rolling W."/>
            <person name="Curaba J."/>
            <person name="Simon P."/>
        </authorList>
    </citation>
    <scope>NUCLEOTIDE SEQUENCE</scope>
    <source>
        <tissue evidence="3">Leaf</tissue>
    </source>
</reference>
<gene>
    <name evidence="3" type="ORF">DCAR_0521818</name>
</gene>
<keyword evidence="1" id="KW-0175">Coiled coil</keyword>
<dbReference type="AlphaFoldDB" id="A0AAF0X8L2"/>
<dbReference type="Proteomes" id="UP000077755">
    <property type="component" value="Chromosome 5"/>
</dbReference>
<keyword evidence="4" id="KW-1185">Reference proteome</keyword>